<keyword evidence="4 5" id="KW-0472">Membrane</keyword>
<evidence type="ECO:0000256" key="1">
    <source>
        <dbReference type="ARBA" id="ARBA00004141"/>
    </source>
</evidence>
<sequence>MNDAFILGRYIETGSWIHRMDPRAKITAMVLYCIVILVTDDPASYGLVTVFSILMLLSSKIPLSTYVKAMKPLRFLMLFIFLFHLLFIKDGTALFSLGVAEVHSGGLILACTTVWRMGMLVSFTAILTFTTTPNKLAQGLEDVMKPLGWVGLSPEKLTLMISLALRFIPTIFEETEKILKAQASRGADIKELPWVEKGKMLVSLLVPVTVSSFRRAEDLVHSMESRGYVLGASKTRYHRLNWSRNDSLFLASFLLLVFLVISGGIWL</sequence>
<gene>
    <name evidence="6" type="primary">ecfT</name>
    <name evidence="6" type="ORF">ERICIII_04347</name>
</gene>
<dbReference type="STRING" id="147375.BXP28_15005"/>
<reference evidence="7" key="1">
    <citation type="submission" date="2017-02" db="EMBL/GenBank/DDBJ databases">
        <title>Delineation of Paenibacillus larvae strains originating from foulbrood outbreaks.</title>
        <authorList>
            <person name="Beims H."/>
            <person name="Bunk B."/>
            <person name="Sproeer C."/>
            <person name="Mohr K.I."/>
            <person name="Pradella S."/>
            <person name="Guenther G."/>
            <person name="Rohde M."/>
            <person name="von der Ohe W."/>
            <person name="Steinert M."/>
        </authorList>
    </citation>
    <scope>NUCLEOTIDE SEQUENCE [LARGE SCALE GENOMIC DNA]</scope>
    <source>
        <strain evidence="7">Eric_III</strain>
    </source>
</reference>
<evidence type="ECO:0000256" key="5">
    <source>
        <dbReference type="SAM" id="Phobius"/>
    </source>
</evidence>
<feature type="transmembrane region" description="Helical" evidence="5">
    <location>
        <begin position="248"/>
        <end position="266"/>
    </location>
</feature>
<protein>
    <submittedName>
        <fullName evidence="6">Energy-coupling factor transporter transmembrane protein EcfT</fullName>
    </submittedName>
</protein>
<keyword evidence="3 5" id="KW-1133">Transmembrane helix</keyword>
<proteinExistence type="predicted"/>
<feature type="transmembrane region" description="Helical" evidence="5">
    <location>
        <begin position="75"/>
        <end position="100"/>
    </location>
</feature>
<name>A0A2L1UIZ3_9BACL</name>
<evidence type="ECO:0000313" key="6">
    <source>
        <dbReference type="EMBL" id="AVF28406.1"/>
    </source>
</evidence>
<organism evidence="6 7">
    <name type="scientific">Paenibacillus larvae subsp. larvae</name>
    <dbReference type="NCBI Taxonomy" id="147375"/>
    <lineage>
        <taxon>Bacteria</taxon>
        <taxon>Bacillati</taxon>
        <taxon>Bacillota</taxon>
        <taxon>Bacilli</taxon>
        <taxon>Bacillales</taxon>
        <taxon>Paenibacillaceae</taxon>
        <taxon>Paenibacillus</taxon>
    </lineage>
</organism>
<dbReference type="GO" id="GO:0005886">
    <property type="term" value="C:plasma membrane"/>
    <property type="evidence" value="ECO:0007669"/>
    <property type="project" value="TreeGrafter"/>
</dbReference>
<evidence type="ECO:0000313" key="7">
    <source>
        <dbReference type="Proteomes" id="UP000239833"/>
    </source>
</evidence>
<dbReference type="PANTHER" id="PTHR33514:SF13">
    <property type="entry name" value="PROTEIN ABCI12, CHLOROPLASTIC"/>
    <property type="match status" value="1"/>
</dbReference>
<feature type="transmembrane region" description="Helical" evidence="5">
    <location>
        <begin position="106"/>
        <end position="129"/>
    </location>
</feature>
<dbReference type="CDD" id="cd16914">
    <property type="entry name" value="EcfT"/>
    <property type="match status" value="1"/>
</dbReference>
<keyword evidence="2 5" id="KW-0812">Transmembrane</keyword>
<dbReference type="EMBL" id="CP019655">
    <property type="protein sequence ID" value="AVF28406.1"/>
    <property type="molecule type" value="Genomic_DNA"/>
</dbReference>
<dbReference type="Proteomes" id="UP000239833">
    <property type="component" value="Chromosome"/>
</dbReference>
<evidence type="ECO:0000256" key="2">
    <source>
        <dbReference type="ARBA" id="ARBA00022692"/>
    </source>
</evidence>
<dbReference type="InterPro" id="IPR003339">
    <property type="entry name" value="ABC/ECF_trnsptr_transmembrane"/>
</dbReference>
<accession>A0A2L1UIZ3</accession>
<dbReference type="RefSeq" id="WP_077996192.1">
    <property type="nucleotide sequence ID" value="NZ_CP019655.1"/>
</dbReference>
<dbReference type="PANTHER" id="PTHR33514">
    <property type="entry name" value="PROTEIN ABCI12, CHLOROPLASTIC"/>
    <property type="match status" value="1"/>
</dbReference>
<evidence type="ECO:0000256" key="4">
    <source>
        <dbReference type="ARBA" id="ARBA00023136"/>
    </source>
</evidence>
<dbReference type="GeneID" id="64220653"/>
<comment type="subcellular location">
    <subcellularLocation>
        <location evidence="1">Membrane</location>
        <topology evidence="1">Multi-pass membrane protein</topology>
    </subcellularLocation>
</comment>
<dbReference type="AlphaFoldDB" id="A0A2L1UIZ3"/>
<dbReference type="Pfam" id="PF02361">
    <property type="entry name" value="CbiQ"/>
    <property type="match status" value="1"/>
</dbReference>
<evidence type="ECO:0000256" key="3">
    <source>
        <dbReference type="ARBA" id="ARBA00022989"/>
    </source>
</evidence>